<evidence type="ECO:0000313" key="3">
    <source>
        <dbReference type="EMBL" id="RDU63377.1"/>
    </source>
</evidence>
<comment type="caution">
    <text evidence="3">The sequence shown here is derived from an EMBL/GenBank/DDBJ whole genome shotgun (WGS) entry which is preliminary data.</text>
</comment>
<feature type="coiled-coil region" evidence="1">
    <location>
        <begin position="37"/>
        <end position="71"/>
    </location>
</feature>
<evidence type="ECO:0000256" key="1">
    <source>
        <dbReference type="SAM" id="Coils"/>
    </source>
</evidence>
<accession>A0A3D8IDW5</accession>
<dbReference type="GeneID" id="82535534"/>
<evidence type="ECO:0000313" key="4">
    <source>
        <dbReference type="Proteomes" id="UP000256650"/>
    </source>
</evidence>
<dbReference type="EMBL" id="NXLS01000003">
    <property type="protein sequence ID" value="RDU63377.1"/>
    <property type="molecule type" value="Genomic_DNA"/>
</dbReference>
<dbReference type="Proteomes" id="UP000256650">
    <property type="component" value="Unassembled WGS sequence"/>
</dbReference>
<dbReference type="RefSeq" id="WP_115551404.1">
    <property type="nucleotide sequence ID" value="NZ_CAONBV010000004.1"/>
</dbReference>
<proteinExistence type="predicted"/>
<keyword evidence="2" id="KW-0812">Transmembrane</keyword>
<evidence type="ECO:0000256" key="2">
    <source>
        <dbReference type="SAM" id="Phobius"/>
    </source>
</evidence>
<keyword evidence="1" id="KW-0175">Coiled coil</keyword>
<protein>
    <recommendedName>
        <fullName evidence="5">Helix-turn-helix domain-containing protein</fullName>
    </recommendedName>
</protein>
<feature type="transmembrane region" description="Helical" evidence="2">
    <location>
        <begin position="6"/>
        <end position="28"/>
    </location>
</feature>
<reference evidence="3 4" key="1">
    <citation type="submission" date="2018-04" db="EMBL/GenBank/DDBJ databases">
        <title>Novel Campyloabacter and Helicobacter Species and Strains.</title>
        <authorList>
            <person name="Mannion A.J."/>
            <person name="Shen Z."/>
            <person name="Fox J.G."/>
        </authorList>
    </citation>
    <scope>NUCLEOTIDE SEQUENCE [LARGE SCALE GENOMIC DNA]</scope>
    <source>
        <strain evidence="3 4">MIT 99-5101</strain>
    </source>
</reference>
<sequence>MFNDANLLLWGGIGIAIVFILLIVYLYLKEGENAKRARRYEKSIEELNKEVYRLQKRIKEQENELEHFKTHIKAQIYQDMRLEMKNLLDSNLHTQIMPIKVEMESLKTQWNDCKNNLRDLGDLENKIFHLEERLKEFVYTPSNPTNIDEGRIISMFKDGWSVDSIAKELRIGKGEVEFTLKFANLN</sequence>
<keyword evidence="2" id="KW-0472">Membrane</keyword>
<name>A0A3D8IDW5_9HELI</name>
<dbReference type="OrthoDB" id="5323038at2"/>
<organism evidence="3 4">
    <name type="scientific">Helicobacter ganmani</name>
    <dbReference type="NCBI Taxonomy" id="60246"/>
    <lineage>
        <taxon>Bacteria</taxon>
        <taxon>Pseudomonadati</taxon>
        <taxon>Campylobacterota</taxon>
        <taxon>Epsilonproteobacteria</taxon>
        <taxon>Campylobacterales</taxon>
        <taxon>Helicobacteraceae</taxon>
        <taxon>Helicobacter</taxon>
    </lineage>
</organism>
<dbReference type="AlphaFoldDB" id="A0A3D8IDW5"/>
<keyword evidence="2" id="KW-1133">Transmembrane helix</keyword>
<keyword evidence="4" id="KW-1185">Reference proteome</keyword>
<evidence type="ECO:0008006" key="5">
    <source>
        <dbReference type="Google" id="ProtNLM"/>
    </source>
</evidence>
<gene>
    <name evidence="3" type="ORF">CQA43_04445</name>
</gene>